<evidence type="ECO:0000313" key="1">
    <source>
        <dbReference type="Proteomes" id="UP000095286"/>
    </source>
</evidence>
<dbReference type="Proteomes" id="UP000095286">
    <property type="component" value="Unplaced"/>
</dbReference>
<protein>
    <submittedName>
        <fullName evidence="2">Homeobox domain-containing protein</fullName>
    </submittedName>
</protein>
<name>A0AC35TU02_9BILA</name>
<sequence>MMGLEKDLLGFDKIKVFDEIALARLNGYFNRDQLEAIAESLYREGDGGKIVRFLKSVHCVMIYFEDSAIIKKTYLAALLYTKKFTTLYEIISSRRFEEKDYPELQMIWYEAKYAESEFRKQKPLGPVEKYRLRKKHPFPSTIWDGQETVYSFKTNSRSALRAFYDQNKYPNTEDKRQIAKMTGLKVLQISNWFKNRRQRDKSGHDGFEFGMNNSAMYYHPYIKYDTTTV</sequence>
<dbReference type="WBParaSite" id="RSKR_0000416900.1">
    <property type="protein sequence ID" value="RSKR_0000416900.1"/>
    <property type="gene ID" value="RSKR_0000416900"/>
</dbReference>
<reference evidence="2" key="1">
    <citation type="submission" date="2016-11" db="UniProtKB">
        <authorList>
            <consortium name="WormBaseParasite"/>
        </authorList>
    </citation>
    <scope>IDENTIFICATION</scope>
    <source>
        <strain evidence="2">KR3021</strain>
    </source>
</reference>
<evidence type="ECO:0000313" key="2">
    <source>
        <dbReference type="WBParaSite" id="RSKR_0000416900.1"/>
    </source>
</evidence>
<accession>A0AC35TU02</accession>
<organism evidence="1 2">
    <name type="scientific">Rhabditophanes sp. KR3021</name>
    <dbReference type="NCBI Taxonomy" id="114890"/>
    <lineage>
        <taxon>Eukaryota</taxon>
        <taxon>Metazoa</taxon>
        <taxon>Ecdysozoa</taxon>
        <taxon>Nematoda</taxon>
        <taxon>Chromadorea</taxon>
        <taxon>Rhabditida</taxon>
        <taxon>Tylenchina</taxon>
        <taxon>Panagrolaimomorpha</taxon>
        <taxon>Strongyloidoidea</taxon>
        <taxon>Alloionematidae</taxon>
        <taxon>Rhabditophanes</taxon>
    </lineage>
</organism>
<proteinExistence type="predicted"/>